<name>A0A9W8K567_9AGAR</name>
<evidence type="ECO:0000313" key="3">
    <source>
        <dbReference type="Proteomes" id="UP001148786"/>
    </source>
</evidence>
<dbReference type="Proteomes" id="UP001148786">
    <property type="component" value="Unassembled WGS sequence"/>
</dbReference>
<dbReference type="AlphaFoldDB" id="A0A9W8K567"/>
<reference evidence="2" key="1">
    <citation type="submission" date="2022-07" db="EMBL/GenBank/DDBJ databases">
        <title>Genome Sequence of Agrocybe chaxingu.</title>
        <authorList>
            <person name="Buettner E."/>
        </authorList>
    </citation>
    <scope>NUCLEOTIDE SEQUENCE</scope>
    <source>
        <strain evidence="2">MP-N11</strain>
    </source>
</reference>
<keyword evidence="3" id="KW-1185">Reference proteome</keyword>
<sequence>MASSFSQEALSDLDMNHPTRQAKYLPRTDAIRNHGSAAGTRRRCDSPASPGKQPQVYPAPSVKRQREEPCEDVAVVETAPSMDSTAATDTSSNDTIRLTKRHCLETEAEFALEEANWVAEVFEADNSGTRDDQGDTTDPGSDGNAKGPTAPQPSTSSTSSNRSLPAITNADPVATPA</sequence>
<protein>
    <submittedName>
        <fullName evidence="2">Uncharacterized protein</fullName>
    </submittedName>
</protein>
<gene>
    <name evidence="2" type="ORF">NLJ89_g2815</name>
</gene>
<feature type="region of interest" description="Disordered" evidence="1">
    <location>
        <begin position="122"/>
        <end position="177"/>
    </location>
</feature>
<comment type="caution">
    <text evidence="2">The sequence shown here is derived from an EMBL/GenBank/DDBJ whole genome shotgun (WGS) entry which is preliminary data.</text>
</comment>
<proteinExistence type="predicted"/>
<evidence type="ECO:0000256" key="1">
    <source>
        <dbReference type="SAM" id="MobiDB-lite"/>
    </source>
</evidence>
<evidence type="ECO:0000313" key="2">
    <source>
        <dbReference type="EMBL" id="KAJ3513675.1"/>
    </source>
</evidence>
<feature type="compositionally biased region" description="Low complexity" evidence="1">
    <location>
        <begin position="78"/>
        <end position="94"/>
    </location>
</feature>
<accession>A0A9W8K567</accession>
<organism evidence="2 3">
    <name type="scientific">Agrocybe chaxingu</name>
    <dbReference type="NCBI Taxonomy" id="84603"/>
    <lineage>
        <taxon>Eukaryota</taxon>
        <taxon>Fungi</taxon>
        <taxon>Dikarya</taxon>
        <taxon>Basidiomycota</taxon>
        <taxon>Agaricomycotina</taxon>
        <taxon>Agaricomycetes</taxon>
        <taxon>Agaricomycetidae</taxon>
        <taxon>Agaricales</taxon>
        <taxon>Agaricineae</taxon>
        <taxon>Strophariaceae</taxon>
        <taxon>Agrocybe</taxon>
    </lineage>
</organism>
<dbReference type="EMBL" id="JANKHO010000185">
    <property type="protein sequence ID" value="KAJ3513675.1"/>
    <property type="molecule type" value="Genomic_DNA"/>
</dbReference>
<feature type="region of interest" description="Disordered" evidence="1">
    <location>
        <begin position="1"/>
        <end position="94"/>
    </location>
</feature>